<accession>A0A2N6LLK1</accession>
<evidence type="ECO:0000256" key="4">
    <source>
        <dbReference type="NCBIfam" id="TIGR00655"/>
    </source>
</evidence>
<dbReference type="InterPro" id="IPR045865">
    <property type="entry name" value="ACT-like_dom_sf"/>
</dbReference>
<evidence type="ECO:0000259" key="5">
    <source>
        <dbReference type="PROSITE" id="PS51671"/>
    </source>
</evidence>
<dbReference type="InterPro" id="IPR036477">
    <property type="entry name" value="Formyl_transf_N_sf"/>
</dbReference>
<dbReference type="GO" id="GO:0006189">
    <property type="term" value="P:'de novo' IMP biosynthetic process"/>
    <property type="evidence" value="ECO:0007669"/>
    <property type="project" value="UniProtKB-UniRule"/>
</dbReference>
<comment type="catalytic activity">
    <reaction evidence="3">
        <text>(6R)-10-formyltetrahydrofolate + H2O = (6S)-5,6,7,8-tetrahydrofolate + formate + H(+)</text>
        <dbReference type="Rhea" id="RHEA:19833"/>
        <dbReference type="ChEBI" id="CHEBI:15377"/>
        <dbReference type="ChEBI" id="CHEBI:15378"/>
        <dbReference type="ChEBI" id="CHEBI:15740"/>
        <dbReference type="ChEBI" id="CHEBI:57453"/>
        <dbReference type="ChEBI" id="CHEBI:195366"/>
        <dbReference type="EC" id="3.5.1.10"/>
    </reaction>
</comment>
<dbReference type="InterPro" id="IPR044074">
    <property type="entry name" value="PurU_ACT"/>
</dbReference>
<comment type="function">
    <text evidence="3">Catalyzes the hydrolysis of 10-formyltetrahydrofolate (formyl-FH4) to formate and tetrahydrofolate (FH4).</text>
</comment>
<dbReference type="PRINTS" id="PR01575">
    <property type="entry name" value="FFH4HYDRLASE"/>
</dbReference>
<dbReference type="NCBIfam" id="NF004684">
    <property type="entry name" value="PRK06027.1"/>
    <property type="match status" value="1"/>
</dbReference>
<gene>
    <name evidence="3 6" type="primary">purU</name>
    <name evidence="6" type="ORF">CEN46_04805</name>
</gene>
<evidence type="ECO:0000313" key="7">
    <source>
        <dbReference type="Proteomes" id="UP000235081"/>
    </source>
</evidence>
<dbReference type="CDD" id="cd08648">
    <property type="entry name" value="FMT_core_Formyl-FH4-Hydrolase_C"/>
    <property type="match status" value="1"/>
</dbReference>
<dbReference type="GO" id="GO:0008864">
    <property type="term" value="F:formyltetrahydrofolate deformylase activity"/>
    <property type="evidence" value="ECO:0007669"/>
    <property type="project" value="UniProtKB-UniRule"/>
</dbReference>
<evidence type="ECO:0000313" key="6">
    <source>
        <dbReference type="EMBL" id="PMB25877.1"/>
    </source>
</evidence>
<dbReference type="EMBL" id="NMQE01000124">
    <property type="protein sequence ID" value="PMB25877.1"/>
    <property type="molecule type" value="Genomic_DNA"/>
</dbReference>
<sequence length="284" mass="32506">MSSPTATLLISCPDQQGLVAKFANFIYANGGNIIHADQHTDFAAELFLTRLEWQLTGFNLPREFIAPAFNAIAQPLNAKWELHFSDTVPRIAIWVSKQDHCLFDLIWRHRAKEFTAEIPLIISNHLQLQEIAKQFGIDYHYIPVNQDNKLEQEAKQLKLLREYKINLVVLAKYMQILSADFISKFPQIINIHHSFLPAFVGANPYQKAFERGVKIIGATAHYVTSDLDAGPIIEQDVVRVSHRDEVEDLIRKGKDLERIVLARAVRSHLQNRVLVYGNRTVVFE</sequence>
<dbReference type="InterPro" id="IPR002912">
    <property type="entry name" value="ACT_dom"/>
</dbReference>
<keyword evidence="3" id="KW-0658">Purine biosynthesis</keyword>
<dbReference type="NCBIfam" id="TIGR00655">
    <property type="entry name" value="PurU"/>
    <property type="match status" value="1"/>
</dbReference>
<feature type="active site" evidence="3">
    <location>
        <position position="228"/>
    </location>
</feature>
<dbReference type="GO" id="GO:0006730">
    <property type="term" value="P:one-carbon metabolic process"/>
    <property type="evidence" value="ECO:0007669"/>
    <property type="project" value="UniProtKB-KW"/>
</dbReference>
<comment type="similarity">
    <text evidence="3">Belongs to the PurU family.</text>
</comment>
<evidence type="ECO:0000256" key="3">
    <source>
        <dbReference type="HAMAP-Rule" id="MF_01927"/>
    </source>
</evidence>
<dbReference type="CDD" id="cd04875">
    <property type="entry name" value="ACT_F4HF-DF"/>
    <property type="match status" value="1"/>
</dbReference>
<organism evidence="6 7">
    <name type="scientific">Fischerella thermalis CCMEE 5318</name>
    <dbReference type="NCBI Taxonomy" id="2019666"/>
    <lineage>
        <taxon>Bacteria</taxon>
        <taxon>Bacillati</taxon>
        <taxon>Cyanobacteriota</taxon>
        <taxon>Cyanophyceae</taxon>
        <taxon>Nostocales</taxon>
        <taxon>Hapalosiphonaceae</taxon>
        <taxon>Fischerella</taxon>
    </lineage>
</organism>
<dbReference type="PANTHER" id="PTHR42706">
    <property type="entry name" value="FORMYLTETRAHYDROFOLATE DEFORMYLASE"/>
    <property type="match status" value="1"/>
</dbReference>
<feature type="domain" description="ACT" evidence="5">
    <location>
        <begin position="7"/>
        <end position="94"/>
    </location>
</feature>
<keyword evidence="2 3" id="KW-0378">Hydrolase</keyword>
<dbReference type="SUPFAM" id="SSF55021">
    <property type="entry name" value="ACT-like"/>
    <property type="match status" value="1"/>
</dbReference>
<dbReference type="PANTHER" id="PTHR42706:SF1">
    <property type="entry name" value="FORMYLTETRAHYDROFOLATE DEFORMYLASE 2, MITOCHONDRIAL"/>
    <property type="match status" value="1"/>
</dbReference>
<dbReference type="InterPro" id="IPR002376">
    <property type="entry name" value="Formyl_transf_N"/>
</dbReference>
<comment type="pathway">
    <text evidence="3">Purine metabolism; IMP biosynthesis via de novo pathway; formate from 10-formyl-5,6,7,8-tetrahydrofolate: step 1/1.</text>
</comment>
<protein>
    <recommendedName>
        <fullName evidence="3 4">Formyltetrahydrofolate deformylase</fullName>
        <ecNumber evidence="3 4">3.5.1.10</ecNumber>
    </recommendedName>
    <alternativeName>
        <fullName evidence="3">Formyl-FH(4) hydrolase</fullName>
    </alternativeName>
</protein>
<dbReference type="Proteomes" id="UP000235081">
    <property type="component" value="Unassembled WGS sequence"/>
</dbReference>
<evidence type="ECO:0000256" key="2">
    <source>
        <dbReference type="ARBA" id="ARBA00022801"/>
    </source>
</evidence>
<dbReference type="PROSITE" id="PS51671">
    <property type="entry name" value="ACT"/>
    <property type="match status" value="1"/>
</dbReference>
<evidence type="ECO:0000256" key="1">
    <source>
        <dbReference type="ARBA" id="ARBA00022563"/>
    </source>
</evidence>
<dbReference type="PIRSF" id="PIRSF036480">
    <property type="entry name" value="FormyFH4_hydr"/>
    <property type="match status" value="1"/>
</dbReference>
<dbReference type="InterPro" id="IPR004810">
    <property type="entry name" value="PurU"/>
</dbReference>
<reference evidence="6 7" key="1">
    <citation type="submission" date="2017-07" db="EMBL/GenBank/DDBJ databases">
        <title>Genomes of Fischerella (Mastigocladus) sp. strains.</title>
        <authorList>
            <person name="Miller S.R."/>
        </authorList>
    </citation>
    <scope>NUCLEOTIDE SEQUENCE [LARGE SCALE GENOMIC DNA]</scope>
    <source>
        <strain evidence="6 7">CCMEE 5318</strain>
    </source>
</reference>
<dbReference type="SUPFAM" id="SSF53328">
    <property type="entry name" value="Formyltransferase"/>
    <property type="match status" value="1"/>
</dbReference>
<dbReference type="EC" id="3.5.1.10" evidence="3 4"/>
<dbReference type="AlphaFoldDB" id="A0A2N6LLK1"/>
<name>A0A2N6LLK1_9CYAN</name>
<dbReference type="InterPro" id="IPR041729">
    <property type="entry name" value="Formyl-FH4-Hydrolase_C"/>
</dbReference>
<comment type="caution">
    <text evidence="6">The sequence shown here is derived from an EMBL/GenBank/DDBJ whole genome shotgun (WGS) entry which is preliminary data.</text>
</comment>
<dbReference type="Gene3D" id="3.40.50.170">
    <property type="entry name" value="Formyl transferase, N-terminal domain"/>
    <property type="match status" value="1"/>
</dbReference>
<dbReference type="UniPathway" id="UPA00074">
    <property type="reaction ID" value="UER00170"/>
</dbReference>
<dbReference type="RefSeq" id="WP_102180659.1">
    <property type="nucleotide sequence ID" value="NZ_NMQE01000124.1"/>
</dbReference>
<dbReference type="Gene3D" id="3.30.70.260">
    <property type="match status" value="1"/>
</dbReference>
<dbReference type="Pfam" id="PF00551">
    <property type="entry name" value="Formyl_trans_N"/>
    <property type="match status" value="1"/>
</dbReference>
<proteinExistence type="inferred from homology"/>
<dbReference type="HAMAP" id="MF_01927">
    <property type="entry name" value="PurU"/>
    <property type="match status" value="1"/>
</dbReference>
<keyword evidence="1 3" id="KW-0554">One-carbon metabolism</keyword>